<sequence length="168" mass="18983">MSKFTLVHEINCDADTFWRVFLDQEYNKKLYLEGLGFSGYDILEQRETDTTVTRKVKGTPKLNLPGPIAKLVGPNFSYVEDGKLDRATKIWTWKVTPSALADKVRNEGTLRIEPIGDNKVRRIADLVIEAKVFGVGGLIESSLEKQLREGWEASVPFMHTWLATHGTT</sequence>
<name>A0A1I2IB82_9BACT</name>
<evidence type="ECO:0000313" key="1">
    <source>
        <dbReference type="EMBL" id="SFF38096.1"/>
    </source>
</evidence>
<evidence type="ECO:0000313" key="2">
    <source>
        <dbReference type="Proteomes" id="UP000199400"/>
    </source>
</evidence>
<dbReference type="SUPFAM" id="SSF55961">
    <property type="entry name" value="Bet v1-like"/>
    <property type="match status" value="1"/>
</dbReference>
<dbReference type="OrthoDB" id="4230002at2"/>
<dbReference type="Pfam" id="PF10698">
    <property type="entry name" value="DUF2505"/>
    <property type="match status" value="1"/>
</dbReference>
<dbReference type="AlphaFoldDB" id="A0A1I2IB82"/>
<accession>A0A1I2IB82</accession>
<organism evidence="1 2">
    <name type="scientific">Nannocystis exedens</name>
    <dbReference type="NCBI Taxonomy" id="54"/>
    <lineage>
        <taxon>Bacteria</taxon>
        <taxon>Pseudomonadati</taxon>
        <taxon>Myxococcota</taxon>
        <taxon>Polyangia</taxon>
        <taxon>Nannocystales</taxon>
        <taxon>Nannocystaceae</taxon>
        <taxon>Nannocystis</taxon>
    </lineage>
</organism>
<evidence type="ECO:0008006" key="3">
    <source>
        <dbReference type="Google" id="ProtNLM"/>
    </source>
</evidence>
<dbReference type="Proteomes" id="UP000199400">
    <property type="component" value="Unassembled WGS sequence"/>
</dbReference>
<dbReference type="RefSeq" id="WP_096331900.1">
    <property type="nucleotide sequence ID" value="NZ_FOMX01000057.1"/>
</dbReference>
<dbReference type="InterPro" id="IPR019639">
    <property type="entry name" value="DUF2505"/>
</dbReference>
<gene>
    <name evidence="1" type="ORF">SAMN02745121_08490</name>
</gene>
<proteinExistence type="predicted"/>
<dbReference type="EMBL" id="FOMX01000057">
    <property type="protein sequence ID" value="SFF38096.1"/>
    <property type="molecule type" value="Genomic_DNA"/>
</dbReference>
<keyword evidence="2" id="KW-1185">Reference proteome</keyword>
<reference evidence="2" key="1">
    <citation type="submission" date="2016-10" db="EMBL/GenBank/DDBJ databases">
        <authorList>
            <person name="Varghese N."/>
            <person name="Submissions S."/>
        </authorList>
    </citation>
    <scope>NUCLEOTIDE SEQUENCE [LARGE SCALE GENOMIC DNA]</scope>
    <source>
        <strain evidence="2">ATCC 25963</strain>
    </source>
</reference>
<protein>
    <recommendedName>
        <fullName evidence="3">DUF2505 domain-containing protein</fullName>
    </recommendedName>
</protein>